<evidence type="ECO:0000256" key="3">
    <source>
        <dbReference type="ARBA" id="ARBA00023136"/>
    </source>
</evidence>
<sequence length="115" mass="13717">MANYVWHFRQTVSRIFAAEVFPMVIDVGSITAKKRDPEVADTAVPAHARRYLRAPCPDLARYLARYFMHYLARYLVRYLSRYFMHYLVRYLIHYLARYLTRHLACSSLHALQETT</sequence>
<dbReference type="GO" id="GO:0016020">
    <property type="term" value="C:membrane"/>
    <property type="evidence" value="ECO:0007669"/>
    <property type="project" value="InterPro"/>
</dbReference>
<accession>A0A1C7LZN2</accession>
<dbReference type="InterPro" id="IPR036640">
    <property type="entry name" value="ABC1_TM_sf"/>
</dbReference>
<proteinExistence type="predicted"/>
<name>A0A1C7LZN2_GRIFR</name>
<evidence type="ECO:0000256" key="2">
    <source>
        <dbReference type="ARBA" id="ARBA00022989"/>
    </source>
</evidence>
<evidence type="ECO:0000256" key="1">
    <source>
        <dbReference type="ARBA" id="ARBA00022692"/>
    </source>
</evidence>
<organism evidence="4 5">
    <name type="scientific">Grifola frondosa</name>
    <name type="common">Maitake</name>
    <name type="synonym">Polyporus frondosus</name>
    <dbReference type="NCBI Taxonomy" id="5627"/>
    <lineage>
        <taxon>Eukaryota</taxon>
        <taxon>Fungi</taxon>
        <taxon>Dikarya</taxon>
        <taxon>Basidiomycota</taxon>
        <taxon>Agaricomycotina</taxon>
        <taxon>Agaricomycetes</taxon>
        <taxon>Polyporales</taxon>
        <taxon>Grifolaceae</taxon>
        <taxon>Grifola</taxon>
    </lineage>
</organism>
<dbReference type="SUPFAM" id="SSF90123">
    <property type="entry name" value="ABC transporter transmembrane region"/>
    <property type="match status" value="1"/>
</dbReference>
<dbReference type="GO" id="GO:0005524">
    <property type="term" value="F:ATP binding"/>
    <property type="evidence" value="ECO:0007669"/>
    <property type="project" value="InterPro"/>
</dbReference>
<gene>
    <name evidence="4" type="ORF">A0H81_11953</name>
</gene>
<reference evidence="4 5" key="1">
    <citation type="submission" date="2016-03" db="EMBL/GenBank/DDBJ databases">
        <title>Whole genome sequencing of Grifola frondosa 9006-11.</title>
        <authorList>
            <person name="Min B."/>
            <person name="Park H."/>
            <person name="Kim J.-G."/>
            <person name="Cho H."/>
            <person name="Oh Y.-L."/>
            <person name="Kong W.-S."/>
            <person name="Choi I.-G."/>
        </authorList>
    </citation>
    <scope>NUCLEOTIDE SEQUENCE [LARGE SCALE GENOMIC DNA]</scope>
    <source>
        <strain evidence="4 5">9006-11</strain>
    </source>
</reference>
<evidence type="ECO:0000313" key="5">
    <source>
        <dbReference type="Proteomes" id="UP000092993"/>
    </source>
</evidence>
<keyword evidence="5" id="KW-1185">Reference proteome</keyword>
<dbReference type="EMBL" id="LUGG01000022">
    <property type="protein sequence ID" value="OBZ68294.1"/>
    <property type="molecule type" value="Genomic_DNA"/>
</dbReference>
<protein>
    <submittedName>
        <fullName evidence="4">Uncharacterized protein</fullName>
    </submittedName>
</protein>
<keyword evidence="3" id="KW-0472">Membrane</keyword>
<dbReference type="Proteomes" id="UP000092993">
    <property type="component" value="Unassembled WGS sequence"/>
</dbReference>
<keyword evidence="2" id="KW-1133">Transmembrane helix</keyword>
<keyword evidence="1" id="KW-0812">Transmembrane</keyword>
<comment type="caution">
    <text evidence="4">The sequence shown here is derived from an EMBL/GenBank/DDBJ whole genome shotgun (WGS) entry which is preliminary data.</text>
</comment>
<evidence type="ECO:0000313" key="4">
    <source>
        <dbReference type="EMBL" id="OBZ68294.1"/>
    </source>
</evidence>
<dbReference type="AlphaFoldDB" id="A0A1C7LZN2"/>